<feature type="compositionally biased region" description="Polar residues" evidence="1">
    <location>
        <begin position="191"/>
        <end position="208"/>
    </location>
</feature>
<evidence type="ECO:0000313" key="3">
    <source>
        <dbReference type="Proteomes" id="UP001159364"/>
    </source>
</evidence>
<feature type="region of interest" description="Disordered" evidence="1">
    <location>
        <begin position="15"/>
        <end position="74"/>
    </location>
</feature>
<name>A0AAV8TQP3_9ROSI</name>
<feature type="region of interest" description="Disordered" evidence="1">
    <location>
        <begin position="183"/>
        <end position="208"/>
    </location>
</feature>
<dbReference type="EMBL" id="JAIWQS010000003">
    <property type="protein sequence ID" value="KAJ8769286.1"/>
    <property type="molecule type" value="Genomic_DNA"/>
</dbReference>
<sequence>MDPKEKRRKLHEALLNTLYPPSPPPPSQALGENAQETESLSREGFDVNLIPDDYGLREGSSSTSNDNDDDCGLQKLTRAQRKRLRKKKLKEDVCRRNQIIGPLLPPSMDASSSVNIAVEESTPGVRQNADDSHASTIIGESCGGSNQNKRRQRRMAKKLAKEKLEFSNVENCVKDQNLKCPNLEANDSDHSCNAQSSQGLQSPSCQRS</sequence>
<dbReference type="Proteomes" id="UP001159364">
    <property type="component" value="Linkage Group LG03"/>
</dbReference>
<evidence type="ECO:0000313" key="2">
    <source>
        <dbReference type="EMBL" id="KAJ8769286.1"/>
    </source>
</evidence>
<organism evidence="2 3">
    <name type="scientific">Erythroxylum novogranatense</name>
    <dbReference type="NCBI Taxonomy" id="1862640"/>
    <lineage>
        <taxon>Eukaryota</taxon>
        <taxon>Viridiplantae</taxon>
        <taxon>Streptophyta</taxon>
        <taxon>Embryophyta</taxon>
        <taxon>Tracheophyta</taxon>
        <taxon>Spermatophyta</taxon>
        <taxon>Magnoliopsida</taxon>
        <taxon>eudicotyledons</taxon>
        <taxon>Gunneridae</taxon>
        <taxon>Pentapetalae</taxon>
        <taxon>rosids</taxon>
        <taxon>fabids</taxon>
        <taxon>Malpighiales</taxon>
        <taxon>Erythroxylaceae</taxon>
        <taxon>Erythroxylum</taxon>
    </lineage>
</organism>
<comment type="caution">
    <text evidence="2">The sequence shown here is derived from an EMBL/GenBank/DDBJ whole genome shotgun (WGS) entry which is preliminary data.</text>
</comment>
<gene>
    <name evidence="2" type="ORF">K2173_002490</name>
</gene>
<protein>
    <submittedName>
        <fullName evidence="2">Uncharacterized protein</fullName>
    </submittedName>
</protein>
<feature type="region of interest" description="Disordered" evidence="1">
    <location>
        <begin position="122"/>
        <end position="158"/>
    </location>
</feature>
<feature type="compositionally biased region" description="Basic residues" evidence="1">
    <location>
        <begin position="148"/>
        <end position="158"/>
    </location>
</feature>
<reference evidence="2 3" key="1">
    <citation type="submission" date="2021-09" db="EMBL/GenBank/DDBJ databases">
        <title>Genomic insights and catalytic innovation underlie evolution of tropane alkaloids biosynthesis.</title>
        <authorList>
            <person name="Wang Y.-J."/>
            <person name="Tian T."/>
            <person name="Huang J.-P."/>
            <person name="Huang S.-X."/>
        </authorList>
    </citation>
    <scope>NUCLEOTIDE SEQUENCE [LARGE SCALE GENOMIC DNA]</scope>
    <source>
        <strain evidence="2">KIB-2018</strain>
        <tissue evidence="2">Leaf</tissue>
    </source>
</reference>
<dbReference type="AlphaFoldDB" id="A0AAV8TQP3"/>
<proteinExistence type="predicted"/>
<evidence type="ECO:0000256" key="1">
    <source>
        <dbReference type="SAM" id="MobiDB-lite"/>
    </source>
</evidence>
<keyword evidence="3" id="KW-1185">Reference proteome</keyword>
<accession>A0AAV8TQP3</accession>